<accession>A0A645D3X2</accession>
<dbReference type="PANTHER" id="PTHR43582">
    <property type="entry name" value="LINEARMYCIN RESISTANCE ATP-BINDING PROTEIN LNRL"/>
    <property type="match status" value="1"/>
</dbReference>
<dbReference type="SUPFAM" id="SSF52540">
    <property type="entry name" value="P-loop containing nucleoside triphosphate hydrolases"/>
    <property type="match status" value="1"/>
</dbReference>
<evidence type="ECO:0000256" key="1">
    <source>
        <dbReference type="SAM" id="MobiDB-lite"/>
    </source>
</evidence>
<feature type="region of interest" description="Disordered" evidence="1">
    <location>
        <begin position="1"/>
        <end position="21"/>
    </location>
</feature>
<dbReference type="AlphaFoldDB" id="A0A645D3X2"/>
<protein>
    <submittedName>
        <fullName evidence="3">Daunorubicin/doxorubicin resistance ATP-binding protein DrrA</fullName>
        <ecNumber evidence="3">3.6.3.-</ecNumber>
    </submittedName>
</protein>
<dbReference type="PANTHER" id="PTHR43582:SF2">
    <property type="entry name" value="LINEARMYCIN RESISTANCE ATP-BINDING PROTEIN LNRL"/>
    <property type="match status" value="1"/>
</dbReference>
<dbReference type="InterPro" id="IPR027417">
    <property type="entry name" value="P-loop_NTPase"/>
</dbReference>
<dbReference type="Gene3D" id="3.40.50.300">
    <property type="entry name" value="P-loop containing nucleotide triphosphate hydrolases"/>
    <property type="match status" value="1"/>
</dbReference>
<feature type="domain" description="ABC transporter" evidence="2">
    <location>
        <begin position="10"/>
        <end position="102"/>
    </location>
</feature>
<name>A0A645D3X2_9ZZZZ</name>
<dbReference type="GO" id="GO:0005524">
    <property type="term" value="F:ATP binding"/>
    <property type="evidence" value="ECO:0007669"/>
    <property type="project" value="UniProtKB-KW"/>
</dbReference>
<organism evidence="3">
    <name type="scientific">bioreactor metagenome</name>
    <dbReference type="NCBI Taxonomy" id="1076179"/>
    <lineage>
        <taxon>unclassified sequences</taxon>
        <taxon>metagenomes</taxon>
        <taxon>ecological metagenomes</taxon>
    </lineage>
</organism>
<sequence>MLLGDSITADPQRAKAHNGVSPQETAIARNLSVGENLMLMARIYGLDGKSAREKAEEIARRLGLSEVYKQLAKTLSGGMQRRLSIGMALISEPKILFLDEPTLGLDVIARRELWSVLQKLHGQVTIILTTHYLEEVEALSDRVGILSKGKLAAVGTVAELLQQTGAKNFEDAFIALATEAEAV</sequence>
<evidence type="ECO:0000313" key="3">
    <source>
        <dbReference type="EMBL" id="MPM84180.1"/>
    </source>
</evidence>
<dbReference type="PROSITE" id="PS00211">
    <property type="entry name" value="ABC_TRANSPORTER_1"/>
    <property type="match status" value="1"/>
</dbReference>
<comment type="caution">
    <text evidence="3">The sequence shown here is derived from an EMBL/GenBank/DDBJ whole genome shotgun (WGS) entry which is preliminary data.</text>
</comment>
<evidence type="ECO:0000259" key="2">
    <source>
        <dbReference type="Pfam" id="PF00005"/>
    </source>
</evidence>
<keyword evidence="3" id="KW-0547">Nucleotide-binding</keyword>
<dbReference type="InterPro" id="IPR017871">
    <property type="entry name" value="ABC_transporter-like_CS"/>
</dbReference>
<dbReference type="EC" id="3.6.3.-" evidence="3"/>
<keyword evidence="3" id="KW-0378">Hydrolase</keyword>
<dbReference type="Pfam" id="PF00005">
    <property type="entry name" value="ABC_tran"/>
    <property type="match status" value="1"/>
</dbReference>
<gene>
    <name evidence="3" type="primary">drrA_32</name>
    <name evidence="3" type="ORF">SDC9_131251</name>
</gene>
<dbReference type="InterPro" id="IPR003439">
    <property type="entry name" value="ABC_transporter-like_ATP-bd"/>
</dbReference>
<dbReference type="GO" id="GO:0016887">
    <property type="term" value="F:ATP hydrolysis activity"/>
    <property type="evidence" value="ECO:0007669"/>
    <property type="project" value="InterPro"/>
</dbReference>
<keyword evidence="3" id="KW-0067">ATP-binding</keyword>
<dbReference type="EMBL" id="VSSQ01032792">
    <property type="protein sequence ID" value="MPM84180.1"/>
    <property type="molecule type" value="Genomic_DNA"/>
</dbReference>
<reference evidence="3" key="1">
    <citation type="submission" date="2019-08" db="EMBL/GenBank/DDBJ databases">
        <authorList>
            <person name="Kucharzyk K."/>
            <person name="Murdoch R.W."/>
            <person name="Higgins S."/>
            <person name="Loffler F."/>
        </authorList>
    </citation>
    <scope>NUCLEOTIDE SEQUENCE</scope>
</reference>
<proteinExistence type="predicted"/>